<name>A0A0B0IB32_9BACI</name>
<feature type="modified residue" description="4-aspartylphosphate" evidence="1">
    <location>
        <position position="54"/>
    </location>
</feature>
<dbReference type="SUPFAM" id="SSF52172">
    <property type="entry name" value="CheY-like"/>
    <property type="match status" value="1"/>
</dbReference>
<feature type="domain" description="Response regulatory" evidence="2">
    <location>
        <begin position="4"/>
        <end position="119"/>
    </location>
</feature>
<dbReference type="PROSITE" id="PS50110">
    <property type="entry name" value="RESPONSE_REGULATORY"/>
    <property type="match status" value="1"/>
</dbReference>
<dbReference type="eggNOG" id="COG2204">
    <property type="taxonomic scope" value="Bacteria"/>
</dbReference>
<dbReference type="RefSeq" id="WP_034629625.1">
    <property type="nucleotide sequence ID" value="NZ_JRJU01000015.1"/>
</dbReference>
<organism evidence="3 4">
    <name type="scientific">Halalkalibacter okhensis</name>
    <dbReference type="NCBI Taxonomy" id="333138"/>
    <lineage>
        <taxon>Bacteria</taxon>
        <taxon>Bacillati</taxon>
        <taxon>Bacillota</taxon>
        <taxon>Bacilli</taxon>
        <taxon>Bacillales</taxon>
        <taxon>Bacillaceae</taxon>
        <taxon>Halalkalibacter</taxon>
    </lineage>
</organism>
<evidence type="ECO:0000256" key="1">
    <source>
        <dbReference type="PROSITE-ProRule" id="PRU00169"/>
    </source>
</evidence>
<dbReference type="Pfam" id="PF00072">
    <property type="entry name" value="Response_reg"/>
    <property type="match status" value="1"/>
</dbReference>
<proteinExistence type="predicted"/>
<keyword evidence="4" id="KW-1185">Reference proteome</keyword>
<accession>A0A0B0IB32</accession>
<gene>
    <name evidence="3" type="ORF">LQ50_13080</name>
</gene>
<dbReference type="PANTHER" id="PTHR43228:SF1">
    <property type="entry name" value="TWO-COMPONENT RESPONSE REGULATOR ARR22"/>
    <property type="match status" value="1"/>
</dbReference>
<dbReference type="EMBL" id="JRJU01000015">
    <property type="protein sequence ID" value="KHF39768.1"/>
    <property type="molecule type" value="Genomic_DNA"/>
</dbReference>
<dbReference type="InterPro" id="IPR052048">
    <property type="entry name" value="ST_Response_Regulator"/>
</dbReference>
<dbReference type="InterPro" id="IPR011006">
    <property type="entry name" value="CheY-like_superfamily"/>
</dbReference>
<evidence type="ECO:0000313" key="3">
    <source>
        <dbReference type="EMBL" id="KHF39768.1"/>
    </source>
</evidence>
<evidence type="ECO:0000313" key="4">
    <source>
        <dbReference type="Proteomes" id="UP000030832"/>
    </source>
</evidence>
<reference evidence="3 4" key="1">
    <citation type="submission" date="2014-09" db="EMBL/GenBank/DDBJ databases">
        <title>Genome sequencing and annotation of Bacillus Okhensis strain Kh10-101T.</title>
        <authorList>
            <person name="Prakash J.S."/>
        </authorList>
    </citation>
    <scope>NUCLEOTIDE SEQUENCE [LARGE SCALE GENOMIC DNA]</scope>
    <source>
        <strain evidence="4">Kh10-101T</strain>
    </source>
</reference>
<evidence type="ECO:0000259" key="2">
    <source>
        <dbReference type="PROSITE" id="PS50110"/>
    </source>
</evidence>
<comment type="caution">
    <text evidence="3">The sequence shown here is derived from an EMBL/GenBank/DDBJ whole genome shotgun (WGS) entry which is preliminary data.</text>
</comment>
<dbReference type="PANTHER" id="PTHR43228">
    <property type="entry name" value="TWO-COMPONENT RESPONSE REGULATOR"/>
    <property type="match status" value="1"/>
</dbReference>
<keyword evidence="1" id="KW-0597">Phosphoprotein</keyword>
<dbReference type="Gene3D" id="3.40.50.2300">
    <property type="match status" value="1"/>
</dbReference>
<dbReference type="STRING" id="333138.LQ50_13080"/>
<dbReference type="Proteomes" id="UP000030832">
    <property type="component" value="Unassembled WGS sequence"/>
</dbReference>
<dbReference type="InterPro" id="IPR001789">
    <property type="entry name" value="Sig_transdc_resp-reg_receiver"/>
</dbReference>
<sequence>MAAKVLIVDDAAFMRMMIKDILTKNGFDVVGEANDGAEAIEKFKEVSPDLVTMDITMPEMDGITALKEIRAIDPSAKIIMCSAMGQQSMVIDAIQAGAKDFIVKPFQADRVIEAINKTLG</sequence>
<dbReference type="AlphaFoldDB" id="A0A0B0IB32"/>
<dbReference type="SMART" id="SM00448">
    <property type="entry name" value="REC"/>
    <property type="match status" value="1"/>
</dbReference>
<dbReference type="GO" id="GO:0000160">
    <property type="term" value="P:phosphorelay signal transduction system"/>
    <property type="evidence" value="ECO:0007669"/>
    <property type="project" value="InterPro"/>
</dbReference>
<dbReference type="CDD" id="cd17542">
    <property type="entry name" value="REC_CheY"/>
    <property type="match status" value="1"/>
</dbReference>
<protein>
    <submittedName>
        <fullName evidence="3">Chemotaxis protein CheY</fullName>
    </submittedName>
</protein>
<dbReference type="OrthoDB" id="9790669at2"/>